<organism evidence="3 4">
    <name type="scientific">Rhynchospora pubera</name>
    <dbReference type="NCBI Taxonomy" id="906938"/>
    <lineage>
        <taxon>Eukaryota</taxon>
        <taxon>Viridiplantae</taxon>
        <taxon>Streptophyta</taxon>
        <taxon>Embryophyta</taxon>
        <taxon>Tracheophyta</taxon>
        <taxon>Spermatophyta</taxon>
        <taxon>Magnoliopsida</taxon>
        <taxon>Liliopsida</taxon>
        <taxon>Poales</taxon>
        <taxon>Cyperaceae</taxon>
        <taxon>Cyperoideae</taxon>
        <taxon>Rhynchosporeae</taxon>
        <taxon>Rhynchospora</taxon>
    </lineage>
</organism>
<feature type="domain" description="Kazal-like" evidence="2">
    <location>
        <begin position="27"/>
        <end position="86"/>
    </location>
</feature>
<keyword evidence="4" id="KW-1185">Reference proteome</keyword>
<dbReference type="FunFam" id="3.30.60.30:FF:000116">
    <property type="entry name" value="Serine protease inhibitor, Kazal-type family protein"/>
    <property type="match status" value="1"/>
</dbReference>
<accession>A0AAV8G4Z7</accession>
<evidence type="ECO:0000313" key="3">
    <source>
        <dbReference type="EMBL" id="KAJ4800764.1"/>
    </source>
</evidence>
<dbReference type="EMBL" id="JAMFTS010000002">
    <property type="protein sequence ID" value="KAJ4800764.1"/>
    <property type="molecule type" value="Genomic_DNA"/>
</dbReference>
<evidence type="ECO:0000313" key="4">
    <source>
        <dbReference type="Proteomes" id="UP001140206"/>
    </source>
</evidence>
<sequence>MALSNHFRILLFMTIFSFLLVAPYARRAGTGPCPGGSQAATDSTTCTINCFRADPVCGVNGVTYSCGCPEAACNHVAVAYRGACRNNGRSGVVSP</sequence>
<dbReference type="PANTHER" id="PTHR34376:SF2">
    <property type="entry name" value="SERINE PROTEASE INHIBITOR, KAZAL-TYPE FAMILY PROTEIN"/>
    <property type="match status" value="1"/>
</dbReference>
<comment type="caution">
    <text evidence="3">The sequence shown here is derived from an EMBL/GenBank/DDBJ whole genome shotgun (WGS) entry which is preliminary data.</text>
</comment>
<dbReference type="Proteomes" id="UP001140206">
    <property type="component" value="Chromosome 2"/>
</dbReference>
<evidence type="ECO:0000259" key="2">
    <source>
        <dbReference type="PROSITE" id="PS51465"/>
    </source>
</evidence>
<dbReference type="PANTHER" id="PTHR34376">
    <property type="entry name" value="SERINE PROTEASE INHIBITOR, KAZAL-TYPE FAMILY PROTEIN"/>
    <property type="match status" value="1"/>
</dbReference>
<proteinExistence type="predicted"/>
<reference evidence="3" key="1">
    <citation type="submission" date="2022-08" db="EMBL/GenBank/DDBJ databases">
        <authorList>
            <person name="Marques A."/>
        </authorList>
    </citation>
    <scope>NUCLEOTIDE SEQUENCE</scope>
    <source>
        <strain evidence="3">RhyPub2mFocal</strain>
        <tissue evidence="3">Leaves</tissue>
    </source>
</reference>
<feature type="signal peptide" evidence="1">
    <location>
        <begin position="1"/>
        <end position="27"/>
    </location>
</feature>
<dbReference type="PROSITE" id="PS51465">
    <property type="entry name" value="KAZAL_2"/>
    <property type="match status" value="1"/>
</dbReference>
<dbReference type="AlphaFoldDB" id="A0AAV8G4Z7"/>
<feature type="chain" id="PRO_5043978600" description="Kazal-like domain-containing protein" evidence="1">
    <location>
        <begin position="28"/>
        <end position="95"/>
    </location>
</feature>
<gene>
    <name evidence="3" type="ORF">LUZ62_052010</name>
</gene>
<name>A0AAV8G4Z7_9POAL</name>
<keyword evidence="1" id="KW-0732">Signal</keyword>
<evidence type="ECO:0000256" key="1">
    <source>
        <dbReference type="SAM" id="SignalP"/>
    </source>
</evidence>
<protein>
    <recommendedName>
        <fullName evidence="2">Kazal-like domain-containing protein</fullName>
    </recommendedName>
</protein>
<dbReference type="Gene3D" id="3.30.60.30">
    <property type="match status" value="1"/>
</dbReference>
<dbReference type="InterPro" id="IPR002350">
    <property type="entry name" value="Kazal_dom"/>
</dbReference>